<evidence type="ECO:0000313" key="2">
    <source>
        <dbReference type="Proteomes" id="UP001626550"/>
    </source>
</evidence>
<comment type="caution">
    <text evidence="1">The sequence shown here is derived from an EMBL/GenBank/DDBJ whole genome shotgun (WGS) entry which is preliminary data.</text>
</comment>
<sequence>MEETKPINPENCINLPDLPKHMNNSHIRAGFENLLQHLGQAFGHIKEKNTNRELTLDSDDFQPLADSADSKFTLDLDNFQDVANNAANYFNELLDDINSGMGEEVNVDDFQMEKYGDDSDLGLIANSVSVLIEDRSAVYVFGSMLPAESIDNHDEENEDLSEVDEDPV</sequence>
<proteinExistence type="predicted"/>
<gene>
    <name evidence="1" type="ORF">Ciccas_008016</name>
</gene>
<dbReference type="Proteomes" id="UP001626550">
    <property type="component" value="Unassembled WGS sequence"/>
</dbReference>
<organism evidence="1 2">
    <name type="scientific">Cichlidogyrus casuarinus</name>
    <dbReference type="NCBI Taxonomy" id="1844966"/>
    <lineage>
        <taxon>Eukaryota</taxon>
        <taxon>Metazoa</taxon>
        <taxon>Spiralia</taxon>
        <taxon>Lophotrochozoa</taxon>
        <taxon>Platyhelminthes</taxon>
        <taxon>Monogenea</taxon>
        <taxon>Monopisthocotylea</taxon>
        <taxon>Dactylogyridea</taxon>
        <taxon>Ancyrocephalidae</taxon>
        <taxon>Cichlidogyrus</taxon>
    </lineage>
</organism>
<protein>
    <submittedName>
        <fullName evidence="1">Uncharacterized protein</fullName>
    </submittedName>
</protein>
<evidence type="ECO:0000313" key="1">
    <source>
        <dbReference type="EMBL" id="KAL3313385.1"/>
    </source>
</evidence>
<dbReference type="AlphaFoldDB" id="A0ABD2Q168"/>
<keyword evidence="2" id="KW-1185">Reference proteome</keyword>
<name>A0ABD2Q168_9PLAT</name>
<dbReference type="EMBL" id="JBJKFK010001322">
    <property type="protein sequence ID" value="KAL3313385.1"/>
    <property type="molecule type" value="Genomic_DNA"/>
</dbReference>
<reference evidence="1 2" key="1">
    <citation type="submission" date="2024-11" db="EMBL/GenBank/DDBJ databases">
        <title>Adaptive evolution of stress response genes in parasites aligns with host niche diversity.</title>
        <authorList>
            <person name="Hahn C."/>
            <person name="Resl P."/>
        </authorList>
    </citation>
    <scope>NUCLEOTIDE SEQUENCE [LARGE SCALE GENOMIC DNA]</scope>
    <source>
        <strain evidence="1">EGGRZ-B1_66</strain>
        <tissue evidence="1">Body</tissue>
    </source>
</reference>
<accession>A0ABD2Q168</accession>